<dbReference type="Gene3D" id="3.40.190.150">
    <property type="entry name" value="Bordetella uptake gene, domain 1"/>
    <property type="match status" value="1"/>
</dbReference>
<evidence type="ECO:0000256" key="2">
    <source>
        <dbReference type="SAM" id="SignalP"/>
    </source>
</evidence>
<dbReference type="EMBL" id="CP014844">
    <property type="protein sequence ID" value="AMR78783.1"/>
    <property type="molecule type" value="Genomic_DNA"/>
</dbReference>
<dbReference type="AlphaFoldDB" id="A0A142JL21"/>
<dbReference type="Proteomes" id="UP000075238">
    <property type="component" value="Chromosome 1"/>
</dbReference>
<dbReference type="InterPro" id="IPR042100">
    <property type="entry name" value="Bug_dom1"/>
</dbReference>
<evidence type="ECO:0000313" key="3">
    <source>
        <dbReference type="EMBL" id="AMR78783.1"/>
    </source>
</evidence>
<dbReference type="STRING" id="1796606.A2G96_14080"/>
<protein>
    <submittedName>
        <fullName evidence="3">ABC transporter substrate-binding protein</fullName>
    </submittedName>
</protein>
<proteinExistence type="inferred from homology"/>
<dbReference type="InterPro" id="IPR005064">
    <property type="entry name" value="BUG"/>
</dbReference>
<dbReference type="Gene3D" id="3.40.190.10">
    <property type="entry name" value="Periplasmic binding protein-like II"/>
    <property type="match status" value="1"/>
</dbReference>
<dbReference type="RefSeq" id="WP_062800177.1">
    <property type="nucleotide sequence ID" value="NZ_CP014844.1"/>
</dbReference>
<dbReference type="SUPFAM" id="SSF53850">
    <property type="entry name" value="Periplasmic binding protein-like II"/>
    <property type="match status" value="1"/>
</dbReference>
<dbReference type="Pfam" id="PF03401">
    <property type="entry name" value="TctC"/>
    <property type="match status" value="1"/>
</dbReference>
<name>A0A142JL21_9BURK</name>
<evidence type="ECO:0000313" key="4">
    <source>
        <dbReference type="Proteomes" id="UP000075238"/>
    </source>
</evidence>
<feature type="chain" id="PRO_5007498051" evidence="2">
    <location>
        <begin position="31"/>
        <end position="335"/>
    </location>
</feature>
<keyword evidence="2" id="KW-0732">Signal</keyword>
<dbReference type="CDD" id="cd13578">
    <property type="entry name" value="PBP2_Bug27"/>
    <property type="match status" value="1"/>
</dbReference>
<feature type="signal peptide" evidence="2">
    <location>
        <begin position="1"/>
        <end position="30"/>
    </location>
</feature>
<accession>A0A142JL21</accession>
<evidence type="ECO:0000256" key="1">
    <source>
        <dbReference type="ARBA" id="ARBA00006987"/>
    </source>
</evidence>
<dbReference type="KEGG" id="cnan:A2G96_14080"/>
<reference evidence="3 4" key="1">
    <citation type="submission" date="2016-03" db="EMBL/GenBank/DDBJ databases">
        <title>Complete genome sequence of a novel chlorpyrifos degrading bacterium, Cupriavidus nantongensis sp. X1.</title>
        <authorList>
            <person name="Fang L."/>
        </authorList>
    </citation>
    <scope>NUCLEOTIDE SEQUENCE [LARGE SCALE GENOMIC DNA]</scope>
    <source>
        <strain evidence="3 4">X1</strain>
    </source>
</reference>
<comment type="similarity">
    <text evidence="1">Belongs to the UPF0065 (bug) family.</text>
</comment>
<gene>
    <name evidence="3" type="ORF">A2G96_14080</name>
</gene>
<sequence>MPYRSARLRTAVAAMLLAAVPSVMPAAAAAADPGSAEPYPSRPLTIVVPSVAGNVNDAVARLIGQELTKSWGQPVIVDNKPGAGTTTGTKHVARAAKDGYTALLTFTAHVQNPSLYRGIGYDPIEDFTPVSEVAISSTMLAVSPDFPARTLPEVVALLKANPGKYPYGSYGAGTTGHILGELFKREAGLQMEHVAYKGGAPLATDLAAGHVKLGFIAVGTAMPLLQGGKLVPVALAGAERSTLLPRVPTFREAGYQGFEPDAWMGLLFPAGVPKARVDALSREVARIVRLPEIAKKMQDLNLVPVGSTPEAFATVMKNDRDKWSRIIRDVGITLE</sequence>
<organism evidence="3 4">
    <name type="scientific">Cupriavidus nantongensis</name>
    <dbReference type="NCBI Taxonomy" id="1796606"/>
    <lineage>
        <taxon>Bacteria</taxon>
        <taxon>Pseudomonadati</taxon>
        <taxon>Pseudomonadota</taxon>
        <taxon>Betaproteobacteria</taxon>
        <taxon>Burkholderiales</taxon>
        <taxon>Burkholderiaceae</taxon>
        <taxon>Cupriavidus</taxon>
    </lineage>
</organism>
<dbReference type="PANTHER" id="PTHR42928:SF5">
    <property type="entry name" value="BLR1237 PROTEIN"/>
    <property type="match status" value="1"/>
</dbReference>
<dbReference type="OrthoDB" id="8678477at2"/>
<dbReference type="PANTHER" id="PTHR42928">
    <property type="entry name" value="TRICARBOXYLATE-BINDING PROTEIN"/>
    <property type="match status" value="1"/>
</dbReference>
<dbReference type="PIRSF" id="PIRSF017082">
    <property type="entry name" value="YflP"/>
    <property type="match status" value="1"/>
</dbReference>
<keyword evidence="4" id="KW-1185">Reference proteome</keyword>